<keyword evidence="2" id="KW-0472">Membrane</keyword>
<name>A0A0B6ZN13_9EUPU</name>
<feature type="region of interest" description="Disordered" evidence="1">
    <location>
        <begin position="1"/>
        <end position="44"/>
    </location>
</feature>
<dbReference type="EMBL" id="HACG01023149">
    <property type="protein sequence ID" value="CEK70014.1"/>
    <property type="molecule type" value="Transcribed_RNA"/>
</dbReference>
<reference evidence="3" key="1">
    <citation type="submission" date="2014-12" db="EMBL/GenBank/DDBJ databases">
        <title>Insight into the proteome of Arion vulgaris.</title>
        <authorList>
            <person name="Aradska J."/>
            <person name="Bulat T."/>
            <person name="Smidak R."/>
            <person name="Sarate P."/>
            <person name="Gangsoo J."/>
            <person name="Sialana F."/>
            <person name="Bilban M."/>
            <person name="Lubec G."/>
        </authorList>
    </citation>
    <scope>NUCLEOTIDE SEQUENCE</scope>
    <source>
        <tissue evidence="3">Skin</tissue>
    </source>
</reference>
<accession>A0A0B6ZN13</accession>
<evidence type="ECO:0000256" key="2">
    <source>
        <dbReference type="SAM" id="Phobius"/>
    </source>
</evidence>
<protein>
    <submittedName>
        <fullName evidence="3">Uncharacterized protein</fullName>
    </submittedName>
</protein>
<sequence length="70" mass="7474">ELAPNGDNNVSSVETNENKDSNKNSGERKSESIEKGSAAAKDNNGSTMLCTSVLLTAILQLLIMIIQPLR</sequence>
<proteinExistence type="predicted"/>
<feature type="non-terminal residue" evidence="3">
    <location>
        <position position="1"/>
    </location>
</feature>
<feature type="compositionally biased region" description="Polar residues" evidence="1">
    <location>
        <begin position="1"/>
        <end position="15"/>
    </location>
</feature>
<keyword evidence="2" id="KW-1133">Transmembrane helix</keyword>
<keyword evidence="2" id="KW-0812">Transmembrane</keyword>
<feature type="compositionally biased region" description="Basic and acidic residues" evidence="1">
    <location>
        <begin position="16"/>
        <end position="34"/>
    </location>
</feature>
<dbReference type="AlphaFoldDB" id="A0A0B6ZN13"/>
<feature type="transmembrane region" description="Helical" evidence="2">
    <location>
        <begin position="46"/>
        <end position="66"/>
    </location>
</feature>
<organism evidence="3">
    <name type="scientific">Arion vulgaris</name>
    <dbReference type="NCBI Taxonomy" id="1028688"/>
    <lineage>
        <taxon>Eukaryota</taxon>
        <taxon>Metazoa</taxon>
        <taxon>Spiralia</taxon>
        <taxon>Lophotrochozoa</taxon>
        <taxon>Mollusca</taxon>
        <taxon>Gastropoda</taxon>
        <taxon>Heterobranchia</taxon>
        <taxon>Euthyneura</taxon>
        <taxon>Panpulmonata</taxon>
        <taxon>Eupulmonata</taxon>
        <taxon>Stylommatophora</taxon>
        <taxon>Helicina</taxon>
        <taxon>Arionoidea</taxon>
        <taxon>Arionidae</taxon>
        <taxon>Arion</taxon>
    </lineage>
</organism>
<gene>
    <name evidence="3" type="primary">ORF72475</name>
</gene>
<evidence type="ECO:0000313" key="3">
    <source>
        <dbReference type="EMBL" id="CEK70014.1"/>
    </source>
</evidence>
<evidence type="ECO:0000256" key="1">
    <source>
        <dbReference type="SAM" id="MobiDB-lite"/>
    </source>
</evidence>